<protein>
    <submittedName>
        <fullName evidence="1">Uncharacterized protein</fullName>
    </submittedName>
</protein>
<accession>A0ACC0K3F3</accession>
<evidence type="ECO:0000313" key="2">
    <source>
        <dbReference type="Proteomes" id="UP001064048"/>
    </source>
</evidence>
<reference evidence="1 2" key="1">
    <citation type="journal article" date="2022" name="Genome Biol. Evol.">
        <title>The Spruce Budworm Genome: Reconstructing the Evolutionary History of Antifreeze Proteins.</title>
        <authorList>
            <person name="Beliveau C."/>
            <person name="Gagne P."/>
            <person name="Picq S."/>
            <person name="Vernygora O."/>
            <person name="Keeling C.I."/>
            <person name="Pinkney K."/>
            <person name="Doucet D."/>
            <person name="Wen F."/>
            <person name="Johnston J.S."/>
            <person name="Maaroufi H."/>
            <person name="Boyle B."/>
            <person name="Laroche J."/>
            <person name="Dewar K."/>
            <person name="Juretic N."/>
            <person name="Blackburn G."/>
            <person name="Nisole A."/>
            <person name="Brunet B."/>
            <person name="Brandao M."/>
            <person name="Lumley L."/>
            <person name="Duan J."/>
            <person name="Quan G."/>
            <person name="Lucarotti C.J."/>
            <person name="Roe A.D."/>
            <person name="Sperling F.A.H."/>
            <person name="Levesque R.C."/>
            <person name="Cusson M."/>
        </authorList>
    </citation>
    <scope>NUCLEOTIDE SEQUENCE [LARGE SCALE GENOMIC DNA]</scope>
    <source>
        <strain evidence="1">Glfc:IPQL:Cfum</strain>
    </source>
</reference>
<organism evidence="1 2">
    <name type="scientific">Choristoneura fumiferana</name>
    <name type="common">Spruce budworm moth</name>
    <name type="synonym">Archips fumiferana</name>
    <dbReference type="NCBI Taxonomy" id="7141"/>
    <lineage>
        <taxon>Eukaryota</taxon>
        <taxon>Metazoa</taxon>
        <taxon>Ecdysozoa</taxon>
        <taxon>Arthropoda</taxon>
        <taxon>Hexapoda</taxon>
        <taxon>Insecta</taxon>
        <taxon>Pterygota</taxon>
        <taxon>Neoptera</taxon>
        <taxon>Endopterygota</taxon>
        <taxon>Lepidoptera</taxon>
        <taxon>Glossata</taxon>
        <taxon>Ditrysia</taxon>
        <taxon>Tortricoidea</taxon>
        <taxon>Tortricidae</taxon>
        <taxon>Tortricinae</taxon>
        <taxon>Choristoneura</taxon>
    </lineage>
</organism>
<keyword evidence="2" id="KW-1185">Reference proteome</keyword>
<dbReference type="Proteomes" id="UP001064048">
    <property type="component" value="Chromosome Z"/>
</dbReference>
<gene>
    <name evidence="1" type="ORF">MSG28_000889</name>
</gene>
<dbReference type="EMBL" id="CM046131">
    <property type="protein sequence ID" value="KAI8430700.1"/>
    <property type="molecule type" value="Genomic_DNA"/>
</dbReference>
<sequence>MVRRVTRSSPDSDDTMPGDDSEEFGRDDTFLMNSHTENKFYGAVPGGSSGNQSRCRRFLDAVTRQLHARSYLCPGLFPWVDNGPATDHSGMFVIKSVGTMYLLIILFDILAAYGSPGSSTFTLVVMTGLMLAIIVILLLISRKPQNRAALVYSTPALPFVPATAIVVNIYLILNLSILTLVRFTVWMIIDEEAVSPPTPSPLDRTTLPPPSAQPARHVGDRNIFEGDGSSGLYGNLEYNAKTNSTTSHTSSRPMPWAYPDQDYGTWDD</sequence>
<proteinExistence type="predicted"/>
<name>A0ACC0K3F3_CHOFU</name>
<evidence type="ECO:0000313" key="1">
    <source>
        <dbReference type="EMBL" id="KAI8430700.1"/>
    </source>
</evidence>
<comment type="caution">
    <text evidence="1">The sequence shown here is derived from an EMBL/GenBank/DDBJ whole genome shotgun (WGS) entry which is preliminary data.</text>
</comment>